<dbReference type="SUPFAM" id="SSF50891">
    <property type="entry name" value="Cyclophilin-like"/>
    <property type="match status" value="1"/>
</dbReference>
<gene>
    <name evidence="8" type="ORF">J2W55_002079</name>
</gene>
<organism evidence="8 9">
    <name type="scientific">Mucilaginibacter pocheonensis</name>
    <dbReference type="NCBI Taxonomy" id="398050"/>
    <lineage>
        <taxon>Bacteria</taxon>
        <taxon>Pseudomonadati</taxon>
        <taxon>Bacteroidota</taxon>
        <taxon>Sphingobacteriia</taxon>
        <taxon>Sphingobacteriales</taxon>
        <taxon>Sphingobacteriaceae</taxon>
        <taxon>Mucilaginibacter</taxon>
    </lineage>
</organism>
<dbReference type="PROSITE" id="PS00170">
    <property type="entry name" value="CSA_PPIASE_1"/>
    <property type="match status" value="1"/>
</dbReference>
<evidence type="ECO:0000256" key="5">
    <source>
        <dbReference type="ARBA" id="ARBA00023235"/>
    </source>
</evidence>
<feature type="domain" description="PPIase cyclophilin-type" evidence="7">
    <location>
        <begin position="33"/>
        <end position="214"/>
    </location>
</feature>
<evidence type="ECO:0000313" key="8">
    <source>
        <dbReference type="EMBL" id="MDR6942237.1"/>
    </source>
</evidence>
<dbReference type="InterPro" id="IPR044666">
    <property type="entry name" value="Cyclophilin_A-like"/>
</dbReference>
<evidence type="ECO:0000256" key="3">
    <source>
        <dbReference type="ARBA" id="ARBA00013194"/>
    </source>
</evidence>
<evidence type="ECO:0000256" key="6">
    <source>
        <dbReference type="SAM" id="SignalP"/>
    </source>
</evidence>
<comment type="similarity">
    <text evidence="2">Belongs to the cyclophilin-type PPIase family.</text>
</comment>
<proteinExistence type="inferred from homology"/>
<evidence type="ECO:0000259" key="7">
    <source>
        <dbReference type="PROSITE" id="PS50072"/>
    </source>
</evidence>
<dbReference type="InterPro" id="IPR024936">
    <property type="entry name" value="Cyclophilin-type_PPIase"/>
</dbReference>
<dbReference type="GO" id="GO:0003755">
    <property type="term" value="F:peptidyl-prolyl cis-trans isomerase activity"/>
    <property type="evidence" value="ECO:0007669"/>
    <property type="project" value="UniProtKB-EC"/>
</dbReference>
<dbReference type="Gene3D" id="2.40.100.10">
    <property type="entry name" value="Cyclophilin-like"/>
    <property type="match status" value="1"/>
</dbReference>
<dbReference type="Proteomes" id="UP001247620">
    <property type="component" value="Unassembled WGS sequence"/>
</dbReference>
<feature type="signal peptide" evidence="6">
    <location>
        <begin position="1"/>
        <end position="18"/>
    </location>
</feature>
<dbReference type="PROSITE" id="PS50072">
    <property type="entry name" value="CSA_PPIASE_2"/>
    <property type="match status" value="1"/>
</dbReference>
<keyword evidence="9" id="KW-1185">Reference proteome</keyword>
<protein>
    <recommendedName>
        <fullName evidence="3">peptidylprolyl isomerase</fullName>
        <ecNumber evidence="3">5.2.1.8</ecNumber>
    </recommendedName>
</protein>
<evidence type="ECO:0000256" key="1">
    <source>
        <dbReference type="ARBA" id="ARBA00002388"/>
    </source>
</evidence>
<dbReference type="InterPro" id="IPR020892">
    <property type="entry name" value="Cyclophilin-type_PPIase_CS"/>
</dbReference>
<comment type="caution">
    <text evidence="8">The sequence shown here is derived from an EMBL/GenBank/DDBJ whole genome shotgun (WGS) entry which is preliminary data.</text>
</comment>
<sequence length="231" mass="26155">MKKLITLTLLLLSAVAFAKPPKNQYVRIRTTYGDCIIRLYNETPLHRDNFIKLAKKGFYNGTLFHRVIQNFMIQGGDPDSKDPEKTKLDAELGNGDVGYTVPAEFRDSLFHKRGVLAAARDDNPQKASSGCQFYIVEGKRFTDGKLDTLEKTRLKGRKIPAWQREWYKSVGGVPHLDQNYTVYGEVISGIDMVDRIAAVKKDECNRPLADVPITVEVLSKKECSQLDKLLF</sequence>
<dbReference type="PIRSF" id="PIRSF001467">
    <property type="entry name" value="Peptidylpro_ismrse"/>
    <property type="match status" value="1"/>
</dbReference>
<dbReference type="InterPro" id="IPR029000">
    <property type="entry name" value="Cyclophilin-like_dom_sf"/>
</dbReference>
<feature type="chain" id="PRO_5045095731" description="peptidylprolyl isomerase" evidence="6">
    <location>
        <begin position="19"/>
        <end position="231"/>
    </location>
</feature>
<keyword evidence="4" id="KW-0697">Rotamase</keyword>
<dbReference type="Pfam" id="PF00160">
    <property type="entry name" value="Pro_isomerase"/>
    <property type="match status" value="1"/>
</dbReference>
<dbReference type="RefSeq" id="WP_310095195.1">
    <property type="nucleotide sequence ID" value="NZ_JAVDUU010000002.1"/>
</dbReference>
<accession>A0ABU1TA03</accession>
<dbReference type="EMBL" id="JAVDUU010000002">
    <property type="protein sequence ID" value="MDR6942237.1"/>
    <property type="molecule type" value="Genomic_DNA"/>
</dbReference>
<dbReference type="PANTHER" id="PTHR45625:SF4">
    <property type="entry name" value="PEPTIDYLPROLYL ISOMERASE DOMAIN AND WD REPEAT-CONTAINING PROTEIN 1"/>
    <property type="match status" value="1"/>
</dbReference>
<evidence type="ECO:0000256" key="4">
    <source>
        <dbReference type="ARBA" id="ARBA00023110"/>
    </source>
</evidence>
<dbReference type="InterPro" id="IPR002130">
    <property type="entry name" value="Cyclophilin-type_PPIase_dom"/>
</dbReference>
<keyword evidence="5 8" id="KW-0413">Isomerase</keyword>
<dbReference type="PANTHER" id="PTHR45625">
    <property type="entry name" value="PEPTIDYL-PROLYL CIS-TRANS ISOMERASE-RELATED"/>
    <property type="match status" value="1"/>
</dbReference>
<reference evidence="8 9" key="1">
    <citation type="submission" date="2023-07" db="EMBL/GenBank/DDBJ databases">
        <title>Sorghum-associated microbial communities from plants grown in Nebraska, USA.</title>
        <authorList>
            <person name="Schachtman D."/>
        </authorList>
    </citation>
    <scope>NUCLEOTIDE SEQUENCE [LARGE SCALE GENOMIC DNA]</scope>
    <source>
        <strain evidence="8 9">3262</strain>
    </source>
</reference>
<dbReference type="EC" id="5.2.1.8" evidence="3"/>
<name>A0ABU1TA03_9SPHI</name>
<keyword evidence="6" id="KW-0732">Signal</keyword>
<dbReference type="CDD" id="cd00317">
    <property type="entry name" value="cyclophilin"/>
    <property type="match status" value="1"/>
</dbReference>
<evidence type="ECO:0000313" key="9">
    <source>
        <dbReference type="Proteomes" id="UP001247620"/>
    </source>
</evidence>
<comment type="function">
    <text evidence="1">PPIases accelerate the folding of proteins. It catalyzes the cis-trans isomerization of proline imidic peptide bonds in oligopeptides.</text>
</comment>
<evidence type="ECO:0000256" key="2">
    <source>
        <dbReference type="ARBA" id="ARBA00007365"/>
    </source>
</evidence>